<dbReference type="AlphaFoldDB" id="A0A6A0A1E9"/>
<dbReference type="PANTHER" id="PTHR24006">
    <property type="entry name" value="UBIQUITIN CARBOXYL-TERMINAL HYDROLASE"/>
    <property type="match status" value="1"/>
</dbReference>
<dbReference type="InterPro" id="IPR038765">
    <property type="entry name" value="Papain-like_cys_pep_sf"/>
</dbReference>
<dbReference type="InterPro" id="IPR050164">
    <property type="entry name" value="Peptidase_C19"/>
</dbReference>
<feature type="non-terminal residue" evidence="3">
    <location>
        <position position="145"/>
    </location>
</feature>
<dbReference type="PROSITE" id="PS50235">
    <property type="entry name" value="USP_3"/>
    <property type="match status" value="1"/>
</dbReference>
<dbReference type="SUPFAM" id="SSF54001">
    <property type="entry name" value="Cysteine proteinases"/>
    <property type="match status" value="1"/>
</dbReference>
<dbReference type="GO" id="GO:0005634">
    <property type="term" value="C:nucleus"/>
    <property type="evidence" value="ECO:0007669"/>
    <property type="project" value="TreeGrafter"/>
</dbReference>
<dbReference type="Proteomes" id="UP000485058">
    <property type="component" value="Unassembled WGS sequence"/>
</dbReference>
<dbReference type="Pfam" id="PF00443">
    <property type="entry name" value="UCH"/>
    <property type="match status" value="1"/>
</dbReference>
<proteinExistence type="predicted"/>
<feature type="non-terminal residue" evidence="3">
    <location>
        <position position="1"/>
    </location>
</feature>
<gene>
    <name evidence="3" type="ORF">HaLaN_23506</name>
</gene>
<dbReference type="GO" id="GO:0004843">
    <property type="term" value="F:cysteine-type deubiquitinase activity"/>
    <property type="evidence" value="ECO:0007669"/>
    <property type="project" value="InterPro"/>
</dbReference>
<evidence type="ECO:0000259" key="2">
    <source>
        <dbReference type="PROSITE" id="PS50235"/>
    </source>
</evidence>
<feature type="domain" description="USP" evidence="2">
    <location>
        <begin position="1"/>
        <end position="145"/>
    </location>
</feature>
<dbReference type="EMBL" id="BLLF01002839">
    <property type="protein sequence ID" value="GFH25526.1"/>
    <property type="molecule type" value="Genomic_DNA"/>
</dbReference>
<keyword evidence="1" id="KW-0732">Signal</keyword>
<organism evidence="3 4">
    <name type="scientific">Haematococcus lacustris</name>
    <name type="common">Green alga</name>
    <name type="synonym">Haematococcus pluvialis</name>
    <dbReference type="NCBI Taxonomy" id="44745"/>
    <lineage>
        <taxon>Eukaryota</taxon>
        <taxon>Viridiplantae</taxon>
        <taxon>Chlorophyta</taxon>
        <taxon>core chlorophytes</taxon>
        <taxon>Chlorophyceae</taxon>
        <taxon>CS clade</taxon>
        <taxon>Chlamydomonadales</taxon>
        <taxon>Haematococcaceae</taxon>
        <taxon>Haematococcus</taxon>
    </lineage>
</organism>
<dbReference type="InterPro" id="IPR028889">
    <property type="entry name" value="USP"/>
</dbReference>
<sequence length="145" mass="16138">MNPLRLQLQSLLFWFFCSTAACAAEQPGVSHRSPDVNTDQHRAAHSNLAYVLLGSGTRNDLLVTILQQLKAFVRGRQEDAHEFLLVVLEAVERDIKRGVVELGGLKSQVTLIEELFMGRLRSQVVCGECGYCSNSYEQVTTLSLD</sequence>
<dbReference type="GO" id="GO:0016579">
    <property type="term" value="P:protein deubiquitination"/>
    <property type="evidence" value="ECO:0007669"/>
    <property type="project" value="InterPro"/>
</dbReference>
<dbReference type="Gene3D" id="3.90.70.10">
    <property type="entry name" value="Cysteine proteinases"/>
    <property type="match status" value="1"/>
</dbReference>
<accession>A0A6A0A1E9</accession>
<evidence type="ECO:0000256" key="1">
    <source>
        <dbReference type="SAM" id="SignalP"/>
    </source>
</evidence>
<keyword evidence="4" id="KW-1185">Reference proteome</keyword>
<evidence type="ECO:0000313" key="3">
    <source>
        <dbReference type="EMBL" id="GFH25526.1"/>
    </source>
</evidence>
<name>A0A6A0A1E9_HAELA</name>
<feature type="signal peptide" evidence="1">
    <location>
        <begin position="1"/>
        <end position="24"/>
    </location>
</feature>
<keyword evidence="3" id="KW-0378">Hydrolase</keyword>
<dbReference type="InterPro" id="IPR001394">
    <property type="entry name" value="Peptidase_C19_UCH"/>
</dbReference>
<comment type="caution">
    <text evidence="3">The sequence shown here is derived from an EMBL/GenBank/DDBJ whole genome shotgun (WGS) entry which is preliminary data.</text>
</comment>
<protein>
    <submittedName>
        <fullName evidence="3">Ubiquitin carboxyl-terminal hydrolase</fullName>
    </submittedName>
</protein>
<evidence type="ECO:0000313" key="4">
    <source>
        <dbReference type="Proteomes" id="UP000485058"/>
    </source>
</evidence>
<reference evidence="3 4" key="1">
    <citation type="submission" date="2020-02" db="EMBL/GenBank/DDBJ databases">
        <title>Draft genome sequence of Haematococcus lacustris strain NIES-144.</title>
        <authorList>
            <person name="Morimoto D."/>
            <person name="Nakagawa S."/>
            <person name="Yoshida T."/>
            <person name="Sawayama S."/>
        </authorList>
    </citation>
    <scope>NUCLEOTIDE SEQUENCE [LARGE SCALE GENOMIC DNA]</scope>
    <source>
        <strain evidence="3 4">NIES-144</strain>
    </source>
</reference>
<feature type="chain" id="PRO_5025555466" evidence="1">
    <location>
        <begin position="25"/>
        <end position="145"/>
    </location>
</feature>
<dbReference type="PROSITE" id="PS51257">
    <property type="entry name" value="PROKAR_LIPOPROTEIN"/>
    <property type="match status" value="1"/>
</dbReference>
<dbReference type="GO" id="GO:0005829">
    <property type="term" value="C:cytosol"/>
    <property type="evidence" value="ECO:0007669"/>
    <property type="project" value="TreeGrafter"/>
</dbReference>